<accession>A0A191ZKK0</accession>
<dbReference type="InterPro" id="IPR007963">
    <property type="entry name" value="Peptidase_M61_catalytic"/>
</dbReference>
<reference evidence="2 3" key="1">
    <citation type="submission" date="2016-06" db="EMBL/GenBank/DDBJ databases">
        <title>Insight into the functional genes involving in sulfur oxidation in Pearl River water.</title>
        <authorList>
            <person name="Luo J."/>
            <person name="Tan X."/>
            <person name="Lin W."/>
        </authorList>
    </citation>
    <scope>NUCLEOTIDE SEQUENCE [LARGE SCALE GENOMIC DNA]</scope>
    <source>
        <strain evidence="2 3">LS2</strain>
    </source>
</reference>
<dbReference type="InterPro" id="IPR024191">
    <property type="entry name" value="Peptidase_M61"/>
</dbReference>
<evidence type="ECO:0000313" key="2">
    <source>
        <dbReference type="EMBL" id="ANJ68431.1"/>
    </source>
</evidence>
<proteinExistence type="predicted"/>
<name>A0A191ZKK0_9GAMM</name>
<dbReference type="Gene3D" id="1.10.390.10">
    <property type="entry name" value="Neutral Protease Domain 2"/>
    <property type="match status" value="1"/>
</dbReference>
<evidence type="ECO:0000259" key="1">
    <source>
        <dbReference type="SMART" id="SM00228"/>
    </source>
</evidence>
<dbReference type="SUPFAM" id="SSF55486">
    <property type="entry name" value="Metalloproteases ('zincins'), catalytic domain"/>
    <property type="match status" value="1"/>
</dbReference>
<dbReference type="Pfam" id="PF13180">
    <property type="entry name" value="PDZ_2"/>
    <property type="match status" value="1"/>
</dbReference>
<dbReference type="InterPro" id="IPR027268">
    <property type="entry name" value="Peptidase_M4/M1_CTD_sf"/>
</dbReference>
<dbReference type="PIRSF" id="PIRSF016493">
    <property type="entry name" value="Glycyl_aminpptds"/>
    <property type="match status" value="1"/>
</dbReference>
<dbReference type="InterPro" id="IPR001478">
    <property type="entry name" value="PDZ"/>
</dbReference>
<protein>
    <recommendedName>
        <fullName evidence="1">PDZ domain-containing protein</fullName>
    </recommendedName>
</protein>
<dbReference type="SMART" id="SM00228">
    <property type="entry name" value="PDZ"/>
    <property type="match status" value="1"/>
</dbReference>
<dbReference type="SUPFAM" id="SSF50156">
    <property type="entry name" value="PDZ domain-like"/>
    <property type="match status" value="1"/>
</dbReference>
<dbReference type="Pfam" id="PF17899">
    <property type="entry name" value="Peptidase_M61_N"/>
    <property type="match status" value="1"/>
</dbReference>
<organism evidence="2 3">
    <name type="scientific">Halothiobacillus diazotrophicus</name>
    <dbReference type="NCBI Taxonomy" id="1860122"/>
    <lineage>
        <taxon>Bacteria</taxon>
        <taxon>Pseudomonadati</taxon>
        <taxon>Pseudomonadota</taxon>
        <taxon>Gammaproteobacteria</taxon>
        <taxon>Chromatiales</taxon>
        <taxon>Halothiobacillaceae</taxon>
        <taxon>Halothiobacillus</taxon>
    </lineage>
</organism>
<feature type="domain" description="PDZ" evidence="1">
    <location>
        <begin position="469"/>
        <end position="539"/>
    </location>
</feature>
<dbReference type="AlphaFoldDB" id="A0A191ZKK0"/>
<dbReference type="InterPro" id="IPR036034">
    <property type="entry name" value="PDZ_sf"/>
</dbReference>
<dbReference type="Gene3D" id="2.30.42.10">
    <property type="match status" value="1"/>
</dbReference>
<evidence type="ECO:0000313" key="3">
    <source>
        <dbReference type="Proteomes" id="UP000078596"/>
    </source>
</evidence>
<dbReference type="KEGG" id="haz:A9404_10450"/>
<gene>
    <name evidence="2" type="ORF">A9404_10450</name>
</gene>
<keyword evidence="3" id="KW-1185">Reference proteome</keyword>
<dbReference type="Proteomes" id="UP000078596">
    <property type="component" value="Chromosome"/>
</dbReference>
<dbReference type="Gene3D" id="2.60.40.3650">
    <property type="match status" value="1"/>
</dbReference>
<dbReference type="InterPro" id="IPR040756">
    <property type="entry name" value="Peptidase_M61_N"/>
</dbReference>
<dbReference type="EMBL" id="CP016027">
    <property type="protein sequence ID" value="ANJ68431.1"/>
    <property type="molecule type" value="Genomic_DNA"/>
</dbReference>
<dbReference type="STRING" id="1860122.A9404_10450"/>
<sequence length="587" mass="64902">MPHIHLTFGRVASRYVDVRMTLPSNPQGWRLSLPAWIPGSYLIRDFAKNLVGMVAETRDGAPLPITPLDQQTWQLPGCDEPAIVTYAVYCADFSVRTAHADSDHVFFNGSSLFLRAHGLEQQSHQLTLDLSTLPDTWRVATAMPADPQVPGGYRADDYEALIDYPFEIGEFEEVAFEAGGVPHRMVFSNPLPGTDFARIARDVARICAVEIDLFDGAPFDGYLFLVALDGQGFGGLEHRDSTALIFPREDLPMRGESAVSPGYQRFLSLCAHEYFHSWHVKRIRPAAFENLPLAGPAHTRLLWVFEGFTSYFDDWLVRRAGLIDEAQYLSALAQTVNRAVRGKGWQRQTLEDSSFYAWTRFYQQDENAVNAIVSYYTRGAMVALMLDLILRKAGRSLATVMQRLWQSHGAVGLPEGAAIERLIESVGGLPLGEFFADALRGTVPLDFVPLLAEFGVRAEAVAEPPFSVVDFGAVVGGDDPRVARVQIVFEDRPAAQAGLAAGDEIVALDGYAINGAGWQKRLDRYRAGDWVSVTGFRQGRLRQWRVSLGASVLNQWRLSPSADSGTAAVTRRSTWLAVADHVVGRDE</sequence>
<dbReference type="Pfam" id="PF05299">
    <property type="entry name" value="Peptidase_M61"/>
    <property type="match status" value="1"/>
</dbReference>